<dbReference type="Proteomes" id="UP001432027">
    <property type="component" value="Unassembled WGS sequence"/>
</dbReference>
<organism evidence="1 2">
    <name type="scientific">Pristionchus entomophagus</name>
    <dbReference type="NCBI Taxonomy" id="358040"/>
    <lineage>
        <taxon>Eukaryota</taxon>
        <taxon>Metazoa</taxon>
        <taxon>Ecdysozoa</taxon>
        <taxon>Nematoda</taxon>
        <taxon>Chromadorea</taxon>
        <taxon>Rhabditida</taxon>
        <taxon>Rhabditina</taxon>
        <taxon>Diplogasteromorpha</taxon>
        <taxon>Diplogasteroidea</taxon>
        <taxon>Neodiplogasteridae</taxon>
        <taxon>Pristionchus</taxon>
    </lineage>
</organism>
<keyword evidence="2" id="KW-1185">Reference proteome</keyword>
<comment type="caution">
    <text evidence="1">The sequence shown here is derived from an EMBL/GenBank/DDBJ whole genome shotgun (WGS) entry which is preliminary data.</text>
</comment>
<evidence type="ECO:0000313" key="2">
    <source>
        <dbReference type="Proteomes" id="UP001432027"/>
    </source>
</evidence>
<proteinExistence type="predicted"/>
<feature type="non-terminal residue" evidence="1">
    <location>
        <position position="88"/>
    </location>
</feature>
<dbReference type="EMBL" id="BTSX01000005">
    <property type="protein sequence ID" value="GMS98444.1"/>
    <property type="molecule type" value="Genomic_DNA"/>
</dbReference>
<accession>A0AAV5TVF5</accession>
<sequence>MERALLEIKAKAPACACQTLIEYVRDNYDQNTIPRYPPSEWSVYDSTMNGEPRTNNSQESFHAKFNEAANADNLAGRKVRMSKVLATL</sequence>
<name>A0AAV5TVF5_9BILA</name>
<reference evidence="1" key="1">
    <citation type="submission" date="2023-10" db="EMBL/GenBank/DDBJ databases">
        <title>Genome assembly of Pristionchus species.</title>
        <authorList>
            <person name="Yoshida K."/>
            <person name="Sommer R.J."/>
        </authorList>
    </citation>
    <scope>NUCLEOTIDE SEQUENCE</scope>
    <source>
        <strain evidence="1">RS0144</strain>
    </source>
</reference>
<gene>
    <name evidence="1" type="ORF">PENTCL1PPCAC_20619</name>
</gene>
<protein>
    <submittedName>
        <fullName evidence="1">Uncharacterized protein</fullName>
    </submittedName>
</protein>
<evidence type="ECO:0000313" key="1">
    <source>
        <dbReference type="EMBL" id="GMS98444.1"/>
    </source>
</evidence>
<dbReference type="AlphaFoldDB" id="A0AAV5TVF5"/>